<dbReference type="PATRIC" id="fig|348824.6.peg.683"/>
<dbReference type="HOGENOM" id="CLU_2275192_0_0_5"/>
<dbReference type="RefSeq" id="WP_024318310.1">
    <property type="nucleotide sequence ID" value="NZ_ATTO01000083.1"/>
</dbReference>
<name>W6RC93_9HYPH</name>
<dbReference type="AlphaFoldDB" id="W6RC93"/>
<dbReference type="eggNOG" id="ENOG5031BR0">
    <property type="taxonomic scope" value="Bacteria"/>
</dbReference>
<protein>
    <submittedName>
        <fullName evidence="1">Uncharacterized protein</fullName>
    </submittedName>
</protein>
<dbReference type="KEGG" id="rhl:LPU83_0631"/>
<dbReference type="Proteomes" id="UP000019443">
    <property type="component" value="Chromosome"/>
</dbReference>
<accession>W6RC93</accession>
<dbReference type="EMBL" id="HG916852">
    <property type="protein sequence ID" value="CDM56313.1"/>
    <property type="molecule type" value="Genomic_DNA"/>
</dbReference>
<sequence length="106" mass="11847">MPTPSIPAAGEAMPKPTPTDEQIVRAFCDLEHDVCCLRSMINILGDMLDDNLVDVDTGAQSRQEVFKIWLTDGQMNMLSFAWNDVICRANRLERAFFAAVDGERAQ</sequence>
<gene>
    <name evidence="1" type="ORF">LPU83_0631</name>
</gene>
<evidence type="ECO:0000313" key="1">
    <source>
        <dbReference type="EMBL" id="CDM56313.1"/>
    </source>
</evidence>
<proteinExistence type="predicted"/>
<evidence type="ECO:0000313" key="2">
    <source>
        <dbReference type="Proteomes" id="UP000019443"/>
    </source>
</evidence>
<keyword evidence="2" id="KW-1185">Reference proteome</keyword>
<reference evidence="1" key="1">
    <citation type="submission" date="2013-11" db="EMBL/GenBank/DDBJ databases">
        <title>Draft genome sequence of the broad-host-range Rhizobium sp. LPU83 strain, a member of the low-genetic diversity Oregon-like Rhizobium sp. group.</title>
        <authorList>
            <person name="Wibberg D."/>
            <person name="Puehler A."/>
            <person name="Schlueter A."/>
        </authorList>
    </citation>
    <scope>NUCLEOTIDE SEQUENCE [LARGE SCALE GENOMIC DNA]</scope>
    <source>
        <strain evidence="1">LPU83</strain>
    </source>
</reference>
<organism evidence="1 2">
    <name type="scientific">Rhizobium favelukesii</name>
    <dbReference type="NCBI Taxonomy" id="348824"/>
    <lineage>
        <taxon>Bacteria</taxon>
        <taxon>Pseudomonadati</taxon>
        <taxon>Pseudomonadota</taxon>
        <taxon>Alphaproteobacteria</taxon>
        <taxon>Hyphomicrobiales</taxon>
        <taxon>Rhizobiaceae</taxon>
        <taxon>Rhizobium/Agrobacterium group</taxon>
        <taxon>Rhizobium</taxon>
    </lineage>
</organism>